<dbReference type="EMBL" id="SRLO01000735">
    <property type="protein sequence ID" value="TNN47584.1"/>
    <property type="molecule type" value="Genomic_DNA"/>
</dbReference>
<gene>
    <name evidence="1" type="ORF">EYF80_042226</name>
</gene>
<organism evidence="1 2">
    <name type="scientific">Liparis tanakae</name>
    <name type="common">Tanaka's snailfish</name>
    <dbReference type="NCBI Taxonomy" id="230148"/>
    <lineage>
        <taxon>Eukaryota</taxon>
        <taxon>Metazoa</taxon>
        <taxon>Chordata</taxon>
        <taxon>Craniata</taxon>
        <taxon>Vertebrata</taxon>
        <taxon>Euteleostomi</taxon>
        <taxon>Actinopterygii</taxon>
        <taxon>Neopterygii</taxon>
        <taxon>Teleostei</taxon>
        <taxon>Neoteleostei</taxon>
        <taxon>Acanthomorphata</taxon>
        <taxon>Eupercaria</taxon>
        <taxon>Perciformes</taxon>
        <taxon>Cottioidei</taxon>
        <taxon>Cottales</taxon>
        <taxon>Liparidae</taxon>
        <taxon>Liparis</taxon>
    </lineage>
</organism>
<dbReference type="AlphaFoldDB" id="A0A4Z2G482"/>
<protein>
    <submittedName>
        <fullName evidence="1">Uncharacterized protein</fullName>
    </submittedName>
</protein>
<dbReference type="Proteomes" id="UP000314294">
    <property type="component" value="Unassembled WGS sequence"/>
</dbReference>
<keyword evidence="2" id="KW-1185">Reference proteome</keyword>
<sequence length="208" mass="23403">MMSSPLCHFYGMRLNRSVALRSSRSGAPASPFVSCVLAPYALLSQQPLFLPWGSEHHSVKLNHKFCRGRRESARLRMDGSETIYLRSSNGISTNVYVDVEARPYSMFLLGAFHTFAQLDEDEWEEQVKPSRVIAVFDLPGLRGMMAAGRLSLHRPGLQDRSCWACVHSDEPRDMWDAKLIGSCQQLYISCKDTTAMPICSSKPLQESK</sequence>
<evidence type="ECO:0000313" key="1">
    <source>
        <dbReference type="EMBL" id="TNN47584.1"/>
    </source>
</evidence>
<name>A0A4Z2G482_9TELE</name>
<reference evidence="1 2" key="1">
    <citation type="submission" date="2019-03" db="EMBL/GenBank/DDBJ databases">
        <title>First draft genome of Liparis tanakae, snailfish: a comprehensive survey of snailfish specific genes.</title>
        <authorList>
            <person name="Kim W."/>
            <person name="Song I."/>
            <person name="Jeong J.-H."/>
            <person name="Kim D."/>
            <person name="Kim S."/>
            <person name="Ryu S."/>
            <person name="Song J.Y."/>
            <person name="Lee S.K."/>
        </authorList>
    </citation>
    <scope>NUCLEOTIDE SEQUENCE [LARGE SCALE GENOMIC DNA]</scope>
    <source>
        <tissue evidence="1">Muscle</tissue>
    </source>
</reference>
<accession>A0A4Z2G482</accession>
<comment type="caution">
    <text evidence="1">The sequence shown here is derived from an EMBL/GenBank/DDBJ whole genome shotgun (WGS) entry which is preliminary data.</text>
</comment>
<proteinExistence type="predicted"/>
<evidence type="ECO:0000313" key="2">
    <source>
        <dbReference type="Proteomes" id="UP000314294"/>
    </source>
</evidence>